<protein>
    <recommendedName>
        <fullName evidence="3">DUF5047 domain-containing protein</fullName>
    </recommendedName>
</protein>
<evidence type="ECO:0008006" key="3">
    <source>
        <dbReference type="Google" id="ProtNLM"/>
    </source>
</evidence>
<dbReference type="EMBL" id="BHZD01000001">
    <property type="protein sequence ID" value="GCD46108.1"/>
    <property type="molecule type" value="Genomic_DNA"/>
</dbReference>
<gene>
    <name evidence="1" type="ORF">GKJPGBOP_05855</name>
</gene>
<dbReference type="AlphaFoldDB" id="A0A401W9X0"/>
<name>A0A401W9X0_STREY</name>
<dbReference type="Proteomes" id="UP000286746">
    <property type="component" value="Unassembled WGS sequence"/>
</dbReference>
<reference evidence="1 2" key="1">
    <citation type="submission" date="2018-11" db="EMBL/GenBank/DDBJ databases">
        <title>Whole genome sequence of Streptomyces paromomycinus NBRC 15454(T).</title>
        <authorList>
            <person name="Komaki H."/>
            <person name="Tamura T."/>
        </authorList>
    </citation>
    <scope>NUCLEOTIDE SEQUENCE [LARGE SCALE GENOMIC DNA]</scope>
    <source>
        <strain evidence="1 2">NBRC 15454</strain>
    </source>
</reference>
<dbReference type="RefSeq" id="WP_218040015.1">
    <property type="nucleotide sequence ID" value="NZ_BHZD01000001.1"/>
</dbReference>
<accession>A0A401W9X0</accession>
<evidence type="ECO:0000313" key="1">
    <source>
        <dbReference type="EMBL" id="GCD46108.1"/>
    </source>
</evidence>
<keyword evidence="2" id="KW-1185">Reference proteome</keyword>
<organism evidence="1 2">
    <name type="scientific">Streptomyces paromomycinus</name>
    <name type="common">Streptomyces rimosus subsp. paromomycinus</name>
    <dbReference type="NCBI Taxonomy" id="92743"/>
    <lineage>
        <taxon>Bacteria</taxon>
        <taxon>Bacillati</taxon>
        <taxon>Actinomycetota</taxon>
        <taxon>Actinomycetes</taxon>
        <taxon>Kitasatosporales</taxon>
        <taxon>Streptomycetaceae</taxon>
        <taxon>Streptomyces</taxon>
    </lineage>
</organism>
<evidence type="ECO:0000313" key="2">
    <source>
        <dbReference type="Proteomes" id="UP000286746"/>
    </source>
</evidence>
<sequence length="400" mass="43371">MDLLDMAPDLTIGMEQQAHTYTYLFCDLRTDTVLAELPLRDVKYSTELNGIGSLSAVVPYTDDTLPLDPDTATRPGRTAVYVDRDGVLVWGGILWTRDRAEGGKAIQAGEFLSYFQRRYVKTTLSTDTSVILNPAYVPDGQKLYPDQRFIVWSLLKYAEVQTGGSIGIDITSMIAEPNTGIFPTITYFGYERPAIYDAIAALAKSDNGFDFGIETFWTQPGNNDAPSRVRRMRVWYPRRGRQSAAESGLVFSNGGPEPSILSYDWPENGTELATEVSALGAGNGEAKLVSVQPAADLIAAGYPLIETVTTYSDVLEQARLDATARADLAARTRADVQPSFEVMADADPVYGSYTVGDVARFVIEPDGQSPAGRSAELRILSIEATAGAGAERVTLKCGAV</sequence>
<proteinExistence type="predicted"/>
<comment type="caution">
    <text evidence="1">The sequence shown here is derived from an EMBL/GenBank/DDBJ whole genome shotgun (WGS) entry which is preliminary data.</text>
</comment>